<dbReference type="GO" id="GO:0055085">
    <property type="term" value="P:transmembrane transport"/>
    <property type="evidence" value="ECO:0007669"/>
    <property type="project" value="TreeGrafter"/>
</dbReference>
<gene>
    <name evidence="10" type="ORF">I583_02036</name>
    <name evidence="9" type="ORF">UAW_00376</name>
</gene>
<evidence type="ECO:0000256" key="3">
    <source>
        <dbReference type="ARBA" id="ARBA00022448"/>
    </source>
</evidence>
<feature type="transmembrane region" description="Helical" evidence="8">
    <location>
        <begin position="163"/>
        <end position="185"/>
    </location>
</feature>
<dbReference type="Pfam" id="PF01594">
    <property type="entry name" value="AI-2E_transport"/>
    <property type="match status" value="1"/>
</dbReference>
<dbReference type="eggNOG" id="COG0628">
    <property type="taxonomic scope" value="Bacteria"/>
</dbReference>
<sequence length="381" mass="41990">MFEKLRQSKLFFWSAELLVIATLIFVSSKINFIFTPIGTFFSTLFAPVLVAGFLYYILNPIVNLLMKTNMKRIFAILIVFLLLIVALVLLLVSVIPSLVSQLSSLASNMPDVFKGVEAWVYQMAELPIFKDFDLPKYIDQLDISYGNIIQQFISGLSSSLGSIVSTVASTTIIIVTAPFILFYMLKDGDRIVPGVKRFLPEKRQDDIVELLGKLNKTLSSYISGQAIECLFVATFTVIGYSLIGVRYAFLFGVIAGVTNLIPYLGPYIGLAPAVFVTVFDEPFKALLCCLVVLIVQQIDGNIIYPNVIGKSLQIHPLTIIIILLVAGNIAGLLGIFLAVPFYAVCKTIVVHVYTMYSQTKATEEPAVEIAGEINSPPSKEK</sequence>
<protein>
    <submittedName>
        <fullName evidence="10">Permease</fullName>
    </submittedName>
</protein>
<keyword evidence="4" id="KW-1003">Cell membrane</keyword>
<evidence type="ECO:0000256" key="1">
    <source>
        <dbReference type="ARBA" id="ARBA00004651"/>
    </source>
</evidence>
<evidence type="ECO:0000256" key="7">
    <source>
        <dbReference type="ARBA" id="ARBA00023136"/>
    </source>
</evidence>
<feature type="transmembrane region" description="Helical" evidence="8">
    <location>
        <begin position="12"/>
        <end position="34"/>
    </location>
</feature>
<organism evidence="9 11">
    <name type="scientific">Enterococcus haemoperoxidus ATCC BAA-382</name>
    <dbReference type="NCBI Taxonomy" id="1158608"/>
    <lineage>
        <taxon>Bacteria</taxon>
        <taxon>Bacillati</taxon>
        <taxon>Bacillota</taxon>
        <taxon>Bacilli</taxon>
        <taxon>Lactobacillales</taxon>
        <taxon>Enterococcaceae</taxon>
        <taxon>Enterococcus</taxon>
    </lineage>
</organism>
<dbReference type="GO" id="GO:0005886">
    <property type="term" value="C:plasma membrane"/>
    <property type="evidence" value="ECO:0007669"/>
    <property type="project" value="UniProtKB-SubCell"/>
</dbReference>
<reference evidence="9 11" key="1">
    <citation type="submission" date="2013-02" db="EMBL/GenBank/DDBJ databases">
        <title>The Genome Sequence of Enterococcus haemoperoxidus BAA-382.</title>
        <authorList>
            <consortium name="The Broad Institute Genome Sequencing Platform"/>
            <consortium name="The Broad Institute Genome Sequencing Center for Infectious Disease"/>
            <person name="Earl A.M."/>
            <person name="Gilmore M.S."/>
            <person name="Lebreton F."/>
            <person name="Walker B."/>
            <person name="Young S.K."/>
            <person name="Zeng Q."/>
            <person name="Gargeya S."/>
            <person name="Fitzgerald M."/>
            <person name="Haas B."/>
            <person name="Abouelleil A."/>
            <person name="Alvarado L."/>
            <person name="Arachchi H.M."/>
            <person name="Berlin A.M."/>
            <person name="Chapman S.B."/>
            <person name="Dewar J."/>
            <person name="Goldberg J."/>
            <person name="Griggs A."/>
            <person name="Gujja S."/>
            <person name="Hansen M."/>
            <person name="Howarth C."/>
            <person name="Imamovic A."/>
            <person name="Larimer J."/>
            <person name="McCowan C."/>
            <person name="Murphy C."/>
            <person name="Neiman D."/>
            <person name="Pearson M."/>
            <person name="Priest M."/>
            <person name="Roberts A."/>
            <person name="Saif S."/>
            <person name="Shea T."/>
            <person name="Sisk P."/>
            <person name="Sykes S."/>
            <person name="Wortman J."/>
            <person name="Nusbaum C."/>
            <person name="Birren B."/>
        </authorList>
    </citation>
    <scope>NUCLEOTIDE SEQUENCE [LARGE SCALE GENOMIC DNA]</scope>
    <source>
        <strain evidence="9 11">ATCC BAA-382</strain>
    </source>
</reference>
<evidence type="ECO:0000256" key="6">
    <source>
        <dbReference type="ARBA" id="ARBA00022989"/>
    </source>
</evidence>
<dbReference type="AlphaFoldDB" id="R2T4H4"/>
<dbReference type="EMBL" id="ASVY01000002">
    <property type="protein sequence ID" value="EOT63033.1"/>
    <property type="molecule type" value="Genomic_DNA"/>
</dbReference>
<evidence type="ECO:0000256" key="8">
    <source>
        <dbReference type="SAM" id="Phobius"/>
    </source>
</evidence>
<dbReference type="Proteomes" id="UP000013858">
    <property type="component" value="Unassembled WGS sequence"/>
</dbReference>
<dbReference type="PANTHER" id="PTHR21716:SF53">
    <property type="entry name" value="PERMEASE PERM-RELATED"/>
    <property type="match status" value="1"/>
</dbReference>
<comment type="subcellular location">
    <subcellularLocation>
        <location evidence="1">Cell membrane</location>
        <topology evidence="1">Multi-pass membrane protein</topology>
    </subcellularLocation>
</comment>
<keyword evidence="12" id="KW-1185">Reference proteome</keyword>
<dbReference type="OrthoDB" id="9793390at2"/>
<dbReference type="STRING" id="155618.RV06_GL002568"/>
<feature type="transmembrane region" description="Helical" evidence="8">
    <location>
        <begin position="286"/>
        <end position="304"/>
    </location>
</feature>
<dbReference type="RefSeq" id="WP_010760588.1">
    <property type="nucleotide sequence ID" value="NZ_KB946315.1"/>
</dbReference>
<evidence type="ECO:0000313" key="9">
    <source>
        <dbReference type="EMBL" id="EOH99881.1"/>
    </source>
</evidence>
<feature type="transmembrane region" description="Helical" evidence="8">
    <location>
        <begin position="316"/>
        <end position="345"/>
    </location>
</feature>
<keyword evidence="5 8" id="KW-0812">Transmembrane</keyword>
<name>R2T4H4_9ENTE</name>
<evidence type="ECO:0000313" key="12">
    <source>
        <dbReference type="Proteomes" id="UP000014197"/>
    </source>
</evidence>
<dbReference type="Proteomes" id="UP000014197">
    <property type="component" value="Unassembled WGS sequence"/>
</dbReference>
<feature type="transmembrane region" description="Helical" evidence="8">
    <location>
        <begin position="74"/>
        <end position="99"/>
    </location>
</feature>
<evidence type="ECO:0000256" key="4">
    <source>
        <dbReference type="ARBA" id="ARBA00022475"/>
    </source>
</evidence>
<dbReference type="InterPro" id="IPR002549">
    <property type="entry name" value="AI-2E-like"/>
</dbReference>
<feature type="transmembrane region" description="Helical" evidence="8">
    <location>
        <begin position="260"/>
        <end position="279"/>
    </location>
</feature>
<evidence type="ECO:0000313" key="11">
    <source>
        <dbReference type="Proteomes" id="UP000013858"/>
    </source>
</evidence>
<dbReference type="EMBL" id="AJAR01000009">
    <property type="protein sequence ID" value="EOH99881.1"/>
    <property type="molecule type" value="Genomic_DNA"/>
</dbReference>
<feature type="transmembrane region" description="Helical" evidence="8">
    <location>
        <begin position="229"/>
        <end position="254"/>
    </location>
</feature>
<dbReference type="PANTHER" id="PTHR21716">
    <property type="entry name" value="TRANSMEMBRANE PROTEIN"/>
    <property type="match status" value="1"/>
</dbReference>
<keyword evidence="7 8" id="KW-0472">Membrane</keyword>
<evidence type="ECO:0000256" key="5">
    <source>
        <dbReference type="ARBA" id="ARBA00022692"/>
    </source>
</evidence>
<evidence type="ECO:0000313" key="10">
    <source>
        <dbReference type="EMBL" id="EOT63033.1"/>
    </source>
</evidence>
<comment type="similarity">
    <text evidence="2">Belongs to the autoinducer-2 exporter (AI-2E) (TC 2.A.86) family.</text>
</comment>
<accession>R2T4H4</accession>
<dbReference type="PATRIC" id="fig|1158608.3.peg.353"/>
<feature type="transmembrane region" description="Helical" evidence="8">
    <location>
        <begin position="40"/>
        <end position="62"/>
    </location>
</feature>
<proteinExistence type="inferred from homology"/>
<evidence type="ECO:0000256" key="2">
    <source>
        <dbReference type="ARBA" id="ARBA00009773"/>
    </source>
</evidence>
<reference evidence="10 12" key="2">
    <citation type="submission" date="2013-03" db="EMBL/GenBank/DDBJ databases">
        <title>The Genome Sequence of Enterococcus haemoperoxidus BAA-382 (PacBio/Illumina hybrid assembly).</title>
        <authorList>
            <consortium name="The Broad Institute Genomics Platform"/>
            <consortium name="The Broad Institute Genome Sequencing Center for Infectious Disease"/>
            <person name="Earl A."/>
            <person name="Russ C."/>
            <person name="Gilmore M."/>
            <person name="Surin D."/>
            <person name="Walker B."/>
            <person name="Young S."/>
            <person name="Zeng Q."/>
            <person name="Gargeya S."/>
            <person name="Fitzgerald M."/>
            <person name="Haas B."/>
            <person name="Abouelleil A."/>
            <person name="Allen A.W."/>
            <person name="Alvarado L."/>
            <person name="Arachchi H.M."/>
            <person name="Berlin A.M."/>
            <person name="Chapman S.B."/>
            <person name="Gainer-Dewar J."/>
            <person name="Goldberg J."/>
            <person name="Griggs A."/>
            <person name="Gujja S."/>
            <person name="Hansen M."/>
            <person name="Howarth C."/>
            <person name="Imamovic A."/>
            <person name="Ireland A."/>
            <person name="Larimer J."/>
            <person name="McCowan C."/>
            <person name="Murphy C."/>
            <person name="Pearson M."/>
            <person name="Poon T.W."/>
            <person name="Priest M."/>
            <person name="Roberts A."/>
            <person name="Saif S."/>
            <person name="Shea T."/>
            <person name="Sisk P."/>
            <person name="Sykes S."/>
            <person name="Wortman J."/>
            <person name="Nusbaum C."/>
            <person name="Birren B."/>
        </authorList>
    </citation>
    <scope>NUCLEOTIDE SEQUENCE [LARGE SCALE GENOMIC DNA]</scope>
    <source>
        <strain evidence="10 12">ATCC BAA-382</strain>
    </source>
</reference>
<keyword evidence="6 8" id="KW-1133">Transmembrane helix</keyword>
<keyword evidence="3" id="KW-0813">Transport</keyword>
<comment type="caution">
    <text evidence="9">The sequence shown here is derived from an EMBL/GenBank/DDBJ whole genome shotgun (WGS) entry which is preliminary data.</text>
</comment>